<keyword evidence="5 9" id="KW-0472">Membrane</keyword>
<dbReference type="Pfam" id="PF00003">
    <property type="entry name" value="7tm_3"/>
    <property type="match status" value="1"/>
</dbReference>
<keyword evidence="7" id="KW-0325">Glycoprotein</keyword>
<proteinExistence type="predicted"/>
<gene>
    <name evidence="11" type="ORF">FRACYDRAFT_269916</name>
</gene>
<dbReference type="GO" id="GO:0038039">
    <property type="term" value="C:G protein-coupled receptor heterodimeric complex"/>
    <property type="evidence" value="ECO:0007669"/>
    <property type="project" value="TreeGrafter"/>
</dbReference>
<dbReference type="InParanoid" id="A0A1E7F6D4"/>
<evidence type="ECO:0000313" key="11">
    <source>
        <dbReference type="EMBL" id="OEU13717.1"/>
    </source>
</evidence>
<feature type="domain" description="G-protein coupled receptors family 3 profile" evidence="10">
    <location>
        <begin position="123"/>
        <end position="305"/>
    </location>
</feature>
<evidence type="ECO:0000256" key="3">
    <source>
        <dbReference type="ARBA" id="ARBA00022989"/>
    </source>
</evidence>
<dbReference type="EMBL" id="KV784361">
    <property type="protein sequence ID" value="OEU13717.1"/>
    <property type="molecule type" value="Genomic_DNA"/>
</dbReference>
<feature type="transmembrane region" description="Helical" evidence="9">
    <location>
        <begin position="222"/>
        <end position="242"/>
    </location>
</feature>
<keyword evidence="8" id="KW-0807">Transducer</keyword>
<dbReference type="PANTHER" id="PTHR10519:SF20">
    <property type="entry name" value="G-PROTEIN COUPLED RECEPTOR 156-RELATED"/>
    <property type="match status" value="1"/>
</dbReference>
<keyword evidence="4" id="KW-0297">G-protein coupled receptor</keyword>
<keyword evidence="3 9" id="KW-1133">Transmembrane helix</keyword>
<feature type="non-terminal residue" evidence="11">
    <location>
        <position position="305"/>
    </location>
</feature>
<feature type="transmembrane region" description="Helical" evidence="9">
    <location>
        <begin position="254"/>
        <end position="278"/>
    </location>
</feature>
<dbReference type="AlphaFoldDB" id="A0A1E7F6D4"/>
<evidence type="ECO:0000256" key="9">
    <source>
        <dbReference type="SAM" id="Phobius"/>
    </source>
</evidence>
<keyword evidence="6" id="KW-0675">Receptor</keyword>
<reference evidence="11 12" key="1">
    <citation type="submission" date="2016-09" db="EMBL/GenBank/DDBJ databases">
        <title>Extensive genetic diversity and differential bi-allelic expression allows diatom success in the polar Southern Ocean.</title>
        <authorList>
            <consortium name="DOE Joint Genome Institute"/>
            <person name="Mock T."/>
            <person name="Otillar R.P."/>
            <person name="Strauss J."/>
            <person name="Dupont C."/>
            <person name="Frickenhaus S."/>
            <person name="Maumus F."/>
            <person name="Mcmullan M."/>
            <person name="Sanges R."/>
            <person name="Schmutz J."/>
            <person name="Toseland A."/>
            <person name="Valas R."/>
            <person name="Veluchamy A."/>
            <person name="Ward B.J."/>
            <person name="Allen A."/>
            <person name="Barry K."/>
            <person name="Falciatore A."/>
            <person name="Ferrante M."/>
            <person name="Fortunato A.E."/>
            <person name="Gloeckner G."/>
            <person name="Gruber A."/>
            <person name="Hipkin R."/>
            <person name="Janech M."/>
            <person name="Kroth P."/>
            <person name="Leese F."/>
            <person name="Lindquist E."/>
            <person name="Lyon B.R."/>
            <person name="Martin J."/>
            <person name="Mayer C."/>
            <person name="Parker M."/>
            <person name="Quesneville H."/>
            <person name="Raymond J."/>
            <person name="Uhlig C."/>
            <person name="Valentin K.U."/>
            <person name="Worden A.Z."/>
            <person name="Armbrust E.V."/>
            <person name="Bowler C."/>
            <person name="Green B."/>
            <person name="Moulton V."/>
            <person name="Van Oosterhout C."/>
            <person name="Grigoriev I."/>
        </authorList>
    </citation>
    <scope>NUCLEOTIDE SEQUENCE [LARGE SCALE GENOMIC DNA]</scope>
    <source>
        <strain evidence="11 12">CCMP1102</strain>
    </source>
</reference>
<feature type="transmembrane region" description="Helical" evidence="9">
    <location>
        <begin position="284"/>
        <end position="304"/>
    </location>
</feature>
<feature type="transmembrane region" description="Helical" evidence="9">
    <location>
        <begin position="164"/>
        <end position="187"/>
    </location>
</feature>
<dbReference type="PANTHER" id="PTHR10519">
    <property type="entry name" value="GABA-B RECEPTOR"/>
    <property type="match status" value="1"/>
</dbReference>
<keyword evidence="2 9" id="KW-0812">Transmembrane</keyword>
<keyword evidence="12" id="KW-1185">Reference proteome</keyword>
<dbReference type="GO" id="GO:0004965">
    <property type="term" value="F:G protein-coupled GABA receptor activity"/>
    <property type="evidence" value="ECO:0007669"/>
    <property type="project" value="InterPro"/>
</dbReference>
<evidence type="ECO:0000259" key="10">
    <source>
        <dbReference type="PROSITE" id="PS50259"/>
    </source>
</evidence>
<accession>A0A1E7F6D4</accession>
<dbReference type="KEGG" id="fcy:FRACYDRAFT_269916"/>
<evidence type="ECO:0000256" key="4">
    <source>
        <dbReference type="ARBA" id="ARBA00023040"/>
    </source>
</evidence>
<feature type="transmembrane region" description="Helical" evidence="9">
    <location>
        <begin position="86"/>
        <end position="108"/>
    </location>
</feature>
<evidence type="ECO:0000256" key="8">
    <source>
        <dbReference type="ARBA" id="ARBA00023224"/>
    </source>
</evidence>
<feature type="transmembrane region" description="Helical" evidence="9">
    <location>
        <begin position="53"/>
        <end position="74"/>
    </location>
</feature>
<protein>
    <recommendedName>
        <fullName evidence="10">G-protein coupled receptors family 3 profile domain-containing protein</fullName>
    </recommendedName>
</protein>
<feature type="transmembrane region" description="Helical" evidence="9">
    <location>
        <begin position="120"/>
        <end position="143"/>
    </location>
</feature>
<dbReference type="Proteomes" id="UP000095751">
    <property type="component" value="Unassembled WGS sequence"/>
</dbReference>
<evidence type="ECO:0000256" key="5">
    <source>
        <dbReference type="ARBA" id="ARBA00023136"/>
    </source>
</evidence>
<dbReference type="InterPro" id="IPR002455">
    <property type="entry name" value="GPCR3_GABA-B"/>
</dbReference>
<evidence type="ECO:0000256" key="6">
    <source>
        <dbReference type="ARBA" id="ARBA00023170"/>
    </source>
</evidence>
<evidence type="ECO:0000256" key="7">
    <source>
        <dbReference type="ARBA" id="ARBA00023180"/>
    </source>
</evidence>
<dbReference type="OrthoDB" id="48903at2759"/>
<dbReference type="CDD" id="cd15047">
    <property type="entry name" value="7tmC_GABA-B-like"/>
    <property type="match status" value="1"/>
</dbReference>
<dbReference type="InterPro" id="IPR017978">
    <property type="entry name" value="GPCR_3_C"/>
</dbReference>
<sequence>MNTASIYQEGVWFDGENVTDKAFIYTDGNYTQPKDLPPPSGDPNYPPDSLRGLALFFCAFSIVTAFGFGLWTWFKRSTRVIQASQPFFLYLVCTGVIMVAASIIPYSINDKNRNLETEDCSWACTAVLWLLFPGISIVFSALFTKTYRINLIMKNSKKFRRIKVTIRQTLTTMAVMLILNIITLSVMTAKNPPIYVRDTKTTDSFGRPEDTYGYCAYGQMRYLIALGIINVLILLLSAYQSWEARKLSTEFAESQYIFAALIITLTLFMVAIPVIIMSSSSPKTILFVYSSAILIFCMNILLLLF</sequence>
<comment type="subcellular location">
    <subcellularLocation>
        <location evidence="1">Membrane</location>
        <topology evidence="1">Multi-pass membrane protein</topology>
    </subcellularLocation>
</comment>
<dbReference type="PROSITE" id="PS50259">
    <property type="entry name" value="G_PROTEIN_RECEP_F3_4"/>
    <property type="match status" value="1"/>
</dbReference>
<evidence type="ECO:0000313" key="12">
    <source>
        <dbReference type="Proteomes" id="UP000095751"/>
    </source>
</evidence>
<organism evidence="11 12">
    <name type="scientific">Fragilariopsis cylindrus CCMP1102</name>
    <dbReference type="NCBI Taxonomy" id="635003"/>
    <lineage>
        <taxon>Eukaryota</taxon>
        <taxon>Sar</taxon>
        <taxon>Stramenopiles</taxon>
        <taxon>Ochrophyta</taxon>
        <taxon>Bacillariophyta</taxon>
        <taxon>Bacillariophyceae</taxon>
        <taxon>Bacillariophycidae</taxon>
        <taxon>Bacillariales</taxon>
        <taxon>Bacillariaceae</taxon>
        <taxon>Fragilariopsis</taxon>
    </lineage>
</organism>
<name>A0A1E7F6D4_9STRA</name>
<evidence type="ECO:0000256" key="2">
    <source>
        <dbReference type="ARBA" id="ARBA00022692"/>
    </source>
</evidence>
<evidence type="ECO:0000256" key="1">
    <source>
        <dbReference type="ARBA" id="ARBA00004141"/>
    </source>
</evidence>